<keyword evidence="7 12" id="KW-0067">ATP-binding</keyword>
<keyword evidence="8" id="KW-1278">Translocase</keyword>
<name>A0A261SL66_9BORD</name>
<comment type="caution">
    <text evidence="12">The sequence shown here is derived from an EMBL/GenBank/DDBJ whole genome shotgun (WGS) entry which is preliminary data.</text>
</comment>
<dbReference type="OrthoDB" id="9802264at2"/>
<evidence type="ECO:0000256" key="2">
    <source>
        <dbReference type="ARBA" id="ARBA00005417"/>
    </source>
</evidence>
<dbReference type="InterPro" id="IPR003439">
    <property type="entry name" value="ABC_transporter-like_ATP-bd"/>
</dbReference>
<dbReference type="InterPro" id="IPR041701">
    <property type="entry name" value="MetN_ABC"/>
</dbReference>
<dbReference type="GO" id="GO:0006865">
    <property type="term" value="P:amino acid transport"/>
    <property type="evidence" value="ECO:0007669"/>
    <property type="project" value="UniProtKB-KW"/>
</dbReference>
<dbReference type="Gene3D" id="3.40.50.300">
    <property type="entry name" value="P-loop containing nucleotide triphosphate hydrolases"/>
    <property type="match status" value="1"/>
</dbReference>
<gene>
    <name evidence="12" type="ORF">CAL29_05230</name>
</gene>
<dbReference type="Pfam" id="PF00005">
    <property type="entry name" value="ABC_tran"/>
    <property type="match status" value="1"/>
</dbReference>
<evidence type="ECO:0000313" key="13">
    <source>
        <dbReference type="Proteomes" id="UP000216020"/>
    </source>
</evidence>
<dbReference type="InterPro" id="IPR003593">
    <property type="entry name" value="AAA+_ATPase"/>
</dbReference>
<dbReference type="InterPro" id="IPR027417">
    <property type="entry name" value="P-loop_NTPase"/>
</dbReference>
<organism evidence="12 13">
    <name type="scientific">Bordetella genomosp. 10</name>
    <dbReference type="NCBI Taxonomy" id="1416804"/>
    <lineage>
        <taxon>Bacteria</taxon>
        <taxon>Pseudomonadati</taxon>
        <taxon>Pseudomonadota</taxon>
        <taxon>Betaproteobacteria</taxon>
        <taxon>Burkholderiales</taxon>
        <taxon>Alcaligenaceae</taxon>
        <taxon>Bordetella</taxon>
    </lineage>
</organism>
<dbReference type="SMART" id="SM00930">
    <property type="entry name" value="NIL"/>
    <property type="match status" value="1"/>
</dbReference>
<dbReference type="SUPFAM" id="SSF52540">
    <property type="entry name" value="P-loop containing nucleoside triphosphate hydrolases"/>
    <property type="match status" value="1"/>
</dbReference>
<dbReference type="InterPro" id="IPR050086">
    <property type="entry name" value="MetN_ABC_transporter-like"/>
</dbReference>
<dbReference type="Gene3D" id="3.30.70.260">
    <property type="match status" value="1"/>
</dbReference>
<dbReference type="AlphaFoldDB" id="A0A261SL66"/>
<keyword evidence="5" id="KW-1003">Cell membrane</keyword>
<evidence type="ECO:0000256" key="10">
    <source>
        <dbReference type="ARBA" id="ARBA00023136"/>
    </source>
</evidence>
<keyword evidence="4" id="KW-0813">Transport</keyword>
<evidence type="ECO:0000256" key="9">
    <source>
        <dbReference type="ARBA" id="ARBA00022970"/>
    </source>
</evidence>
<keyword evidence="6" id="KW-0547">Nucleotide-binding</keyword>
<keyword evidence="10" id="KW-0472">Membrane</keyword>
<dbReference type="FunFam" id="3.40.50.300:FF:000056">
    <property type="entry name" value="Cell division ATP-binding protein FtsE"/>
    <property type="match status" value="1"/>
</dbReference>
<keyword evidence="9" id="KW-0029">Amino-acid transport</keyword>
<dbReference type="GO" id="GO:0016887">
    <property type="term" value="F:ATP hydrolysis activity"/>
    <property type="evidence" value="ECO:0007669"/>
    <property type="project" value="InterPro"/>
</dbReference>
<evidence type="ECO:0000256" key="8">
    <source>
        <dbReference type="ARBA" id="ARBA00022967"/>
    </source>
</evidence>
<dbReference type="PROSITE" id="PS00211">
    <property type="entry name" value="ABC_TRANSPORTER_1"/>
    <property type="match status" value="1"/>
</dbReference>
<evidence type="ECO:0000256" key="5">
    <source>
        <dbReference type="ARBA" id="ARBA00022475"/>
    </source>
</evidence>
<dbReference type="RefSeq" id="WP_094851881.1">
    <property type="nucleotide sequence ID" value="NZ_NEVM01000001.1"/>
</dbReference>
<dbReference type="PANTHER" id="PTHR43166:SF30">
    <property type="entry name" value="METHIONINE IMPORT ATP-BINDING PROTEIN METN"/>
    <property type="match status" value="1"/>
</dbReference>
<dbReference type="SUPFAM" id="SSF55021">
    <property type="entry name" value="ACT-like"/>
    <property type="match status" value="1"/>
</dbReference>
<evidence type="ECO:0000313" key="12">
    <source>
        <dbReference type="EMBL" id="OZI37781.1"/>
    </source>
</evidence>
<dbReference type="GO" id="GO:0005524">
    <property type="term" value="F:ATP binding"/>
    <property type="evidence" value="ECO:0007669"/>
    <property type="project" value="UniProtKB-KW"/>
</dbReference>
<evidence type="ECO:0000256" key="4">
    <source>
        <dbReference type="ARBA" id="ARBA00022448"/>
    </source>
</evidence>
<dbReference type="CDD" id="cd03258">
    <property type="entry name" value="ABC_MetN_methionine_transporter"/>
    <property type="match status" value="1"/>
</dbReference>
<accession>A0A261SL66</accession>
<dbReference type="InterPro" id="IPR018449">
    <property type="entry name" value="NIL_domain"/>
</dbReference>
<feature type="domain" description="ABC transporter" evidence="11">
    <location>
        <begin position="2"/>
        <end position="241"/>
    </location>
</feature>
<reference evidence="13" key="1">
    <citation type="submission" date="2017-05" db="EMBL/GenBank/DDBJ databases">
        <title>Complete and WGS of Bordetella genogroups.</title>
        <authorList>
            <person name="Spilker T."/>
            <person name="Lipuma J."/>
        </authorList>
    </citation>
    <scope>NUCLEOTIDE SEQUENCE [LARGE SCALE GENOMIC DNA]</scope>
    <source>
        <strain evidence="13">AU16122</strain>
    </source>
</reference>
<dbReference type="SMART" id="SM00382">
    <property type="entry name" value="AAA"/>
    <property type="match status" value="1"/>
</dbReference>
<evidence type="ECO:0000256" key="1">
    <source>
        <dbReference type="ARBA" id="ARBA00002579"/>
    </source>
</evidence>
<dbReference type="Pfam" id="PF09383">
    <property type="entry name" value="NIL"/>
    <property type="match status" value="1"/>
</dbReference>
<sequence length="362" mass="38654">MIHIENLHKTYATPHGCFEALRGISLDIAPGEVFGIIGPSGAGKSTLVQCINLLERPDEGTIAIGGQPLTGLSEVQLRQQRRRIGMVFQGFNLLARRTVYGNVALPLEIAGVAKAEIPARVERLLALVGLEHLRDRYPSQISGGQKQRVGIARALANSPDVLLSDEATSALDPETTHNILALLRDINRKTGVTVVMITHQMEVVREVCDRVAVLAQGSVVEMGRTLDVFAAPRHEVTRAMVSAATSADLSEASLQAVRQRMKDAAARKPEAPVRLLRLSLGGADDGAGVLLQLARQFDLDLHIVQARVDDVQGVAVGTLFVLAQGLPAALQQAVAALAAREITVQEIAHESATVRSSAFLAA</sequence>
<protein>
    <recommendedName>
        <fullName evidence="3">Cell division ATP-binding protein FtsE</fullName>
    </recommendedName>
</protein>
<proteinExistence type="inferred from homology"/>
<comment type="similarity">
    <text evidence="2">Belongs to the ABC transporter superfamily.</text>
</comment>
<dbReference type="InterPro" id="IPR017871">
    <property type="entry name" value="ABC_transporter-like_CS"/>
</dbReference>
<dbReference type="EMBL" id="NEVM01000001">
    <property type="protein sequence ID" value="OZI37781.1"/>
    <property type="molecule type" value="Genomic_DNA"/>
</dbReference>
<evidence type="ECO:0000256" key="6">
    <source>
        <dbReference type="ARBA" id="ARBA00022741"/>
    </source>
</evidence>
<dbReference type="PROSITE" id="PS50893">
    <property type="entry name" value="ABC_TRANSPORTER_2"/>
    <property type="match status" value="1"/>
</dbReference>
<dbReference type="GO" id="GO:0005886">
    <property type="term" value="C:plasma membrane"/>
    <property type="evidence" value="ECO:0007669"/>
    <property type="project" value="UniProtKB-ARBA"/>
</dbReference>
<dbReference type="InterPro" id="IPR045865">
    <property type="entry name" value="ACT-like_dom_sf"/>
</dbReference>
<dbReference type="Proteomes" id="UP000216020">
    <property type="component" value="Unassembled WGS sequence"/>
</dbReference>
<comment type="function">
    <text evidence="1">Part of the ABC transporter FtsEX involved in cellular division. Important for assembly or stability of the septal ring.</text>
</comment>
<dbReference type="PANTHER" id="PTHR43166">
    <property type="entry name" value="AMINO ACID IMPORT ATP-BINDING PROTEIN"/>
    <property type="match status" value="1"/>
</dbReference>
<evidence type="ECO:0000259" key="11">
    <source>
        <dbReference type="PROSITE" id="PS50893"/>
    </source>
</evidence>
<keyword evidence="13" id="KW-1185">Reference proteome</keyword>
<evidence type="ECO:0000256" key="3">
    <source>
        <dbReference type="ARBA" id="ARBA00020019"/>
    </source>
</evidence>
<evidence type="ECO:0000256" key="7">
    <source>
        <dbReference type="ARBA" id="ARBA00022840"/>
    </source>
</evidence>